<dbReference type="Proteomes" id="UP000095286">
    <property type="component" value="Unplaced"/>
</dbReference>
<accession>A0AC35U1L8</accession>
<evidence type="ECO:0000313" key="2">
    <source>
        <dbReference type="WBParaSite" id="RSKR_0000638600.1"/>
    </source>
</evidence>
<reference evidence="2" key="1">
    <citation type="submission" date="2016-11" db="UniProtKB">
        <authorList>
            <consortium name="WormBaseParasite"/>
        </authorList>
    </citation>
    <scope>IDENTIFICATION</scope>
    <source>
        <strain evidence="2">KR3021</strain>
    </source>
</reference>
<sequence length="299" mass="33189">MDPTQDEQGWAESSMMDSSAITPSRGGNTNTRVSNVQMHERLNIPTTVPDICAIPPGSEKLSIGKYEFGKVEIVAHVVSQEENDGIISYMISDVKKPRPTIQLFNYNQNDEALAIADNSILRVSAKLQIQSEQLSLILIRLELLKDGRIGNEETAAVQRREDIIKVQALEARFCKLLYEKNLLEEFKSNPHKFEGMPMFCSKFLTAGVPTAKITPSGQENTPLHANKTDLIPSSFSGSPKDQVLNSMKSLKIHNDNKITLQSVASDSKLSCEVVAQIIEELVDEGIIYPLNEHTFALSF</sequence>
<protein>
    <submittedName>
        <fullName evidence="2">RPA_C domain-containing protein</fullName>
    </submittedName>
</protein>
<proteinExistence type="predicted"/>
<dbReference type="WBParaSite" id="RSKR_0000638600.1">
    <property type="protein sequence ID" value="RSKR_0000638600.1"/>
    <property type="gene ID" value="RSKR_0000638600"/>
</dbReference>
<name>A0AC35U1L8_9BILA</name>
<organism evidence="1 2">
    <name type="scientific">Rhabditophanes sp. KR3021</name>
    <dbReference type="NCBI Taxonomy" id="114890"/>
    <lineage>
        <taxon>Eukaryota</taxon>
        <taxon>Metazoa</taxon>
        <taxon>Ecdysozoa</taxon>
        <taxon>Nematoda</taxon>
        <taxon>Chromadorea</taxon>
        <taxon>Rhabditida</taxon>
        <taxon>Tylenchina</taxon>
        <taxon>Panagrolaimomorpha</taxon>
        <taxon>Strongyloidoidea</taxon>
        <taxon>Alloionematidae</taxon>
        <taxon>Rhabditophanes</taxon>
    </lineage>
</organism>
<evidence type="ECO:0000313" key="1">
    <source>
        <dbReference type="Proteomes" id="UP000095286"/>
    </source>
</evidence>